<dbReference type="OrthoDB" id="480841at2759"/>
<dbReference type="AlphaFoldDB" id="A0A9P1CRT3"/>
<comment type="caution">
    <text evidence="4">The sequence shown here is derived from an EMBL/GenBank/DDBJ whole genome shotgun (WGS) entry which is preliminary data.</text>
</comment>
<protein>
    <submittedName>
        <fullName evidence="5">EF-hand domain-containing protein</fullName>
    </submittedName>
</protein>
<dbReference type="CDD" id="cd00051">
    <property type="entry name" value="EFh"/>
    <property type="match status" value="1"/>
</dbReference>
<evidence type="ECO:0000313" key="5">
    <source>
        <dbReference type="EMBL" id="CAL4783095.1"/>
    </source>
</evidence>
<dbReference type="PROSITE" id="PS00018">
    <property type="entry name" value="EF_HAND_1"/>
    <property type="match status" value="2"/>
</dbReference>
<dbReference type="PROSITE" id="PS50222">
    <property type="entry name" value="EF_HAND_2"/>
    <property type="match status" value="1"/>
</dbReference>
<dbReference type="Proteomes" id="UP001152797">
    <property type="component" value="Unassembled WGS sequence"/>
</dbReference>
<evidence type="ECO:0000259" key="3">
    <source>
        <dbReference type="PROSITE" id="PS50222"/>
    </source>
</evidence>
<dbReference type="InterPro" id="IPR002048">
    <property type="entry name" value="EF_hand_dom"/>
</dbReference>
<proteinExistence type="predicted"/>
<evidence type="ECO:0000256" key="1">
    <source>
        <dbReference type="ARBA" id="ARBA00022837"/>
    </source>
</evidence>
<reference evidence="5 6" key="2">
    <citation type="submission" date="2024-05" db="EMBL/GenBank/DDBJ databases">
        <authorList>
            <person name="Chen Y."/>
            <person name="Shah S."/>
            <person name="Dougan E. K."/>
            <person name="Thang M."/>
            <person name="Chan C."/>
        </authorList>
    </citation>
    <scope>NUCLEOTIDE SEQUENCE [LARGE SCALE GENOMIC DNA]</scope>
</reference>
<dbReference type="EMBL" id="CAMXCT030002113">
    <property type="protein sequence ID" value="CAL4783095.1"/>
    <property type="molecule type" value="Genomic_DNA"/>
</dbReference>
<dbReference type="EMBL" id="CAMXCT010002113">
    <property type="protein sequence ID" value="CAI3995783.1"/>
    <property type="molecule type" value="Genomic_DNA"/>
</dbReference>
<dbReference type="InterPro" id="IPR018247">
    <property type="entry name" value="EF_Hand_1_Ca_BS"/>
</dbReference>
<evidence type="ECO:0000256" key="2">
    <source>
        <dbReference type="SAM" id="MobiDB-lite"/>
    </source>
</evidence>
<dbReference type="Gene3D" id="1.10.238.10">
    <property type="entry name" value="EF-hand"/>
    <property type="match status" value="1"/>
</dbReference>
<accession>A0A9P1CRT3</accession>
<dbReference type="SUPFAM" id="SSF47473">
    <property type="entry name" value="EF-hand"/>
    <property type="match status" value="1"/>
</dbReference>
<keyword evidence="1" id="KW-0106">Calcium</keyword>
<dbReference type="EMBL" id="CAMXCT020002113">
    <property type="protein sequence ID" value="CAL1149158.1"/>
    <property type="molecule type" value="Genomic_DNA"/>
</dbReference>
<name>A0A9P1CRT3_9DINO</name>
<gene>
    <name evidence="4" type="ORF">C1SCF055_LOCUS22309</name>
</gene>
<organism evidence="4">
    <name type="scientific">Cladocopium goreaui</name>
    <dbReference type="NCBI Taxonomy" id="2562237"/>
    <lineage>
        <taxon>Eukaryota</taxon>
        <taxon>Sar</taxon>
        <taxon>Alveolata</taxon>
        <taxon>Dinophyceae</taxon>
        <taxon>Suessiales</taxon>
        <taxon>Symbiodiniaceae</taxon>
        <taxon>Cladocopium</taxon>
    </lineage>
</organism>
<keyword evidence="6" id="KW-1185">Reference proteome</keyword>
<reference evidence="4" key="1">
    <citation type="submission" date="2022-10" db="EMBL/GenBank/DDBJ databases">
        <authorList>
            <person name="Chen Y."/>
            <person name="Dougan E. K."/>
            <person name="Chan C."/>
            <person name="Rhodes N."/>
            <person name="Thang M."/>
        </authorList>
    </citation>
    <scope>NUCLEOTIDE SEQUENCE</scope>
</reference>
<evidence type="ECO:0000313" key="6">
    <source>
        <dbReference type="Proteomes" id="UP001152797"/>
    </source>
</evidence>
<dbReference type="Pfam" id="PF13499">
    <property type="entry name" value="EF-hand_7"/>
    <property type="match status" value="1"/>
</dbReference>
<feature type="domain" description="EF-hand" evidence="3">
    <location>
        <begin position="568"/>
        <end position="603"/>
    </location>
</feature>
<dbReference type="GO" id="GO:0005509">
    <property type="term" value="F:calcium ion binding"/>
    <property type="evidence" value="ECO:0007669"/>
    <property type="project" value="InterPro"/>
</dbReference>
<dbReference type="SMART" id="SM00054">
    <property type="entry name" value="EFh"/>
    <property type="match status" value="3"/>
</dbReference>
<evidence type="ECO:0000313" key="4">
    <source>
        <dbReference type="EMBL" id="CAI3995783.1"/>
    </source>
</evidence>
<feature type="region of interest" description="Disordered" evidence="2">
    <location>
        <begin position="306"/>
        <end position="328"/>
    </location>
</feature>
<sequence>MMLVPEVKPGALSGTYVLEERSSKFFNMVSFGNPQSVGIKKRVVRQADRLNYTELPSLSNLDELLVRTRPPDMRPEEEVVVPVRAPPVDARLTIGSFRRLLRPGSNESRLEEETKDVPLQWHLLLLKASFNGKLQVSTAANWLVEVLNLAPEEARQCAQAAMVHPTVRIASFDDWKVVEEKVETLRALGLAIQVGSAATHRAIVNNRGAHQGRLAKDNYMELFDQVPGLIRSPRPSPTPPAKSHQHRAKWRGMSQHVVMDVLSKDPVKQLLPEEDEAAHFAGSQSEAEWNEWKLAKARKKTVKNILLKHPRKGDGNTAKSESDQDASDRTTLGVKTTFSFRNSVLETRKKMSMIVGLAQAQQNALTPQRKEACQMLRFFVFGAVGNEKAKTAEEKEAIFEQRLGERWQVQLLYNLWEKLDIDHSGRCDFGELNAFAELRLKDLVEQALSRGQRGLAGLPAWAADETEDVAKAALKLTRTLEQMLFASKSSFVLEDMMRILWPASQLSDILEMRRWCTEMADSLERTATQTPPLLPEDQLDDLHCIFQYFDTDHDGQLKVPDLIATGFLNRNEVDLIMQKYDVDGDGMLGLSEFTELLCPAGYRAHEKATHATLGNGRRVFYDDNFCRWRLAPNKR</sequence>
<dbReference type="InterPro" id="IPR011992">
    <property type="entry name" value="EF-hand-dom_pair"/>
</dbReference>